<dbReference type="InterPro" id="IPR050683">
    <property type="entry name" value="Bact_Polysacc_Export_ATP-bd"/>
</dbReference>
<dbReference type="PROSITE" id="PS00211">
    <property type="entry name" value="ABC_TRANSPORTER_1"/>
    <property type="match status" value="1"/>
</dbReference>
<dbReference type="PANTHER" id="PTHR46743">
    <property type="entry name" value="TEICHOIC ACIDS EXPORT ATP-BINDING PROTEIN TAGH"/>
    <property type="match status" value="1"/>
</dbReference>
<accession>A0A4R3YTE5</accession>
<sequence length="408" mass="45150">MPNILEVNGLGKAFRDYGSEFKRFASWFGVRVTPRHEHWVLREISFSVGRGEAIGIVGQNGAGKSTLLKLITRTLMPTEGTVAVHGRIAAILELGMGFSPDLSGRQNVYHAAGLMGFSREQIDTAMPEIEAFAEIGEYFDQHVRTYSSGMQMRVAFSVATAFRPDILIVDEALSVGDSYFQHKCFKRIKEFREQGTSLLIVSHDSGAIQSLCDRAVLLQGGRVVRDGDPVEVMDAYNALIAERENSTMKVERLETGQVQTTSGTFEAVVKGIRLHTMEGEQIEFVDVGQDVELRIDVEARADIPRLVLGYMIKDRLGQPVFGTNTFHTRQVVDDVPAGCTVSYVARFTMNLGPGSYSISTALVSTDTHLVDNYEWRDLALIFTVANHSHAHFVGSAWIPPKFDIKSTP</sequence>
<dbReference type="EMBL" id="SMCS01000002">
    <property type="protein sequence ID" value="TCV95770.1"/>
    <property type="molecule type" value="Genomic_DNA"/>
</dbReference>
<dbReference type="SUPFAM" id="SSF52540">
    <property type="entry name" value="P-loop containing nucleoside triphosphate hydrolases"/>
    <property type="match status" value="1"/>
</dbReference>
<feature type="domain" description="ABC transporter" evidence="5">
    <location>
        <begin position="22"/>
        <end position="245"/>
    </location>
</feature>
<keyword evidence="2" id="KW-0813">Transport</keyword>
<evidence type="ECO:0000256" key="2">
    <source>
        <dbReference type="ARBA" id="ARBA00022448"/>
    </source>
</evidence>
<dbReference type="GO" id="GO:0005524">
    <property type="term" value="F:ATP binding"/>
    <property type="evidence" value="ECO:0007669"/>
    <property type="project" value="UniProtKB-KW"/>
</dbReference>
<dbReference type="CDD" id="cd03220">
    <property type="entry name" value="ABC_KpsT_Wzt"/>
    <property type="match status" value="1"/>
</dbReference>
<dbReference type="Gene3D" id="2.70.50.60">
    <property type="entry name" value="abc- transporter (atp binding component) like domain"/>
    <property type="match status" value="1"/>
</dbReference>
<evidence type="ECO:0000313" key="6">
    <source>
        <dbReference type="EMBL" id="TCV95770.1"/>
    </source>
</evidence>
<dbReference type="AlphaFoldDB" id="A0A4R3YTE5"/>
<protein>
    <submittedName>
        <fullName evidence="6">Lipopolysaccharide transport system ATP-binding protein</fullName>
    </submittedName>
</protein>
<dbReference type="OrthoDB" id="9778870at2"/>
<dbReference type="InterPro" id="IPR015860">
    <property type="entry name" value="ABC_transpr_TagH-like"/>
</dbReference>
<dbReference type="PANTHER" id="PTHR46743:SF2">
    <property type="entry name" value="TEICHOIC ACIDS EXPORT ATP-BINDING PROTEIN TAGH"/>
    <property type="match status" value="1"/>
</dbReference>
<organism evidence="6 7">
    <name type="scientific">Luteibacter rhizovicinus</name>
    <dbReference type="NCBI Taxonomy" id="242606"/>
    <lineage>
        <taxon>Bacteria</taxon>
        <taxon>Pseudomonadati</taxon>
        <taxon>Pseudomonadota</taxon>
        <taxon>Gammaproteobacteria</taxon>
        <taxon>Lysobacterales</taxon>
        <taxon>Rhodanobacteraceae</taxon>
        <taxon>Luteibacter</taxon>
    </lineage>
</organism>
<gene>
    <name evidence="6" type="ORF">EC912_102114</name>
</gene>
<dbReference type="InterPro" id="IPR029439">
    <property type="entry name" value="Wzt_C"/>
</dbReference>
<dbReference type="InterPro" id="IPR003593">
    <property type="entry name" value="AAA+_ATPase"/>
</dbReference>
<dbReference type="RefSeq" id="WP_132142012.1">
    <property type="nucleotide sequence ID" value="NZ_SMCS01000002.1"/>
</dbReference>
<keyword evidence="4 6" id="KW-0067">ATP-binding</keyword>
<dbReference type="CDD" id="cd10147">
    <property type="entry name" value="Wzt_C-like"/>
    <property type="match status" value="1"/>
</dbReference>
<name>A0A4R3YTE5_9GAMM</name>
<comment type="similarity">
    <text evidence="1">Belongs to the ABC transporter superfamily.</text>
</comment>
<dbReference type="GO" id="GO:0016887">
    <property type="term" value="F:ATP hydrolysis activity"/>
    <property type="evidence" value="ECO:0007669"/>
    <property type="project" value="InterPro"/>
</dbReference>
<dbReference type="GO" id="GO:0140359">
    <property type="term" value="F:ABC-type transporter activity"/>
    <property type="evidence" value="ECO:0007669"/>
    <property type="project" value="InterPro"/>
</dbReference>
<dbReference type="InterPro" id="IPR027417">
    <property type="entry name" value="P-loop_NTPase"/>
</dbReference>
<evidence type="ECO:0000256" key="4">
    <source>
        <dbReference type="ARBA" id="ARBA00022840"/>
    </source>
</evidence>
<keyword evidence="3" id="KW-0547">Nucleotide-binding</keyword>
<dbReference type="InterPro" id="IPR017871">
    <property type="entry name" value="ABC_transporter-like_CS"/>
</dbReference>
<dbReference type="InterPro" id="IPR003439">
    <property type="entry name" value="ABC_transporter-like_ATP-bd"/>
</dbReference>
<dbReference type="PROSITE" id="PS50893">
    <property type="entry name" value="ABC_TRANSPORTER_2"/>
    <property type="match status" value="1"/>
</dbReference>
<evidence type="ECO:0000256" key="3">
    <source>
        <dbReference type="ARBA" id="ARBA00022741"/>
    </source>
</evidence>
<dbReference type="Pfam" id="PF00005">
    <property type="entry name" value="ABC_tran"/>
    <property type="match status" value="1"/>
</dbReference>
<dbReference type="GO" id="GO:0016020">
    <property type="term" value="C:membrane"/>
    <property type="evidence" value="ECO:0007669"/>
    <property type="project" value="InterPro"/>
</dbReference>
<proteinExistence type="inferred from homology"/>
<dbReference type="SMART" id="SM00382">
    <property type="entry name" value="AAA"/>
    <property type="match status" value="1"/>
</dbReference>
<reference evidence="6 7" key="1">
    <citation type="submission" date="2019-03" db="EMBL/GenBank/DDBJ databases">
        <title>Above-ground endophytic microbial communities from plants in different locations in the United States.</title>
        <authorList>
            <person name="Frank C."/>
        </authorList>
    </citation>
    <scope>NUCLEOTIDE SEQUENCE [LARGE SCALE GENOMIC DNA]</scope>
    <source>
        <strain evidence="6 7">LP_13_YM</strain>
    </source>
</reference>
<dbReference type="Gene3D" id="3.40.50.300">
    <property type="entry name" value="P-loop containing nucleotide triphosphate hydrolases"/>
    <property type="match status" value="1"/>
</dbReference>
<evidence type="ECO:0000256" key="1">
    <source>
        <dbReference type="ARBA" id="ARBA00005417"/>
    </source>
</evidence>
<keyword evidence="7" id="KW-1185">Reference proteome</keyword>
<evidence type="ECO:0000313" key="7">
    <source>
        <dbReference type="Proteomes" id="UP000295645"/>
    </source>
</evidence>
<dbReference type="Proteomes" id="UP000295645">
    <property type="component" value="Unassembled WGS sequence"/>
</dbReference>
<comment type="caution">
    <text evidence="6">The sequence shown here is derived from an EMBL/GenBank/DDBJ whole genome shotgun (WGS) entry which is preliminary data.</text>
</comment>
<dbReference type="Pfam" id="PF14524">
    <property type="entry name" value="Wzt_C"/>
    <property type="match status" value="1"/>
</dbReference>
<evidence type="ECO:0000259" key="5">
    <source>
        <dbReference type="PROSITE" id="PS50893"/>
    </source>
</evidence>